<reference evidence="13" key="3">
    <citation type="submission" date="2025-09" db="UniProtKB">
        <authorList>
            <consortium name="Ensembl"/>
        </authorList>
    </citation>
    <scope>IDENTIFICATION</scope>
</reference>
<feature type="region of interest" description="Disordered" evidence="11">
    <location>
        <begin position="137"/>
        <end position="204"/>
    </location>
</feature>
<evidence type="ECO:0000256" key="3">
    <source>
        <dbReference type="ARBA" id="ARBA00022500"/>
    </source>
</evidence>
<evidence type="ECO:0000256" key="4">
    <source>
        <dbReference type="ARBA" id="ARBA00022514"/>
    </source>
</evidence>
<dbReference type="InParanoid" id="A0A5F8GJV1"/>
<dbReference type="RefSeq" id="XP_007474963.2">
    <property type="nucleotide sequence ID" value="XM_007474901.3"/>
</dbReference>
<sequence>MWWELKVGSSPPEKINKPALPLSSQPQLEGHKQEREHEHLLDTGMMKDLKMSLLVALFLGILLQHSHSARAPNLGHDCCITYTKAAIPFSKLVAWFKTPTDCRKEAIVFVTVLKKSICANPNEKWVKKAISFLAKGKKRADSNPETNSDPQNLRLFNPTPASSQTPFNNSAQLPSGSQLNSTWQTNSTQHINSTSLTSSSHLKN</sequence>
<evidence type="ECO:0000256" key="2">
    <source>
        <dbReference type="ARBA" id="ARBA00010868"/>
    </source>
</evidence>
<dbReference type="GO" id="GO:0006955">
    <property type="term" value="P:immune response"/>
    <property type="evidence" value="ECO:0007669"/>
    <property type="project" value="InterPro"/>
</dbReference>
<name>A0A5F8GJV1_MONDO</name>
<dbReference type="InterPro" id="IPR001811">
    <property type="entry name" value="Chemokine_IL8-like_dom"/>
</dbReference>
<reference evidence="13 14" key="1">
    <citation type="journal article" date="2007" name="Nature">
        <title>Genome of the marsupial Monodelphis domestica reveals innovation in non-coding sequences.</title>
        <authorList>
            <person name="Mikkelsen T.S."/>
            <person name="Wakefield M.J."/>
            <person name="Aken B."/>
            <person name="Amemiya C.T."/>
            <person name="Chang J.L."/>
            <person name="Duke S."/>
            <person name="Garber M."/>
            <person name="Gentles A.J."/>
            <person name="Goodstadt L."/>
            <person name="Heger A."/>
            <person name="Jurka J."/>
            <person name="Kamal M."/>
            <person name="Mauceli E."/>
            <person name="Searle S.M."/>
            <person name="Sharpe T."/>
            <person name="Baker M.L."/>
            <person name="Batzer M.A."/>
            <person name="Benos P.V."/>
            <person name="Belov K."/>
            <person name="Clamp M."/>
            <person name="Cook A."/>
            <person name="Cuff J."/>
            <person name="Das R."/>
            <person name="Davidow L."/>
            <person name="Deakin J.E."/>
            <person name="Fazzari M.J."/>
            <person name="Glass J.L."/>
            <person name="Grabherr M."/>
            <person name="Greally J.M."/>
            <person name="Gu W."/>
            <person name="Hore T.A."/>
            <person name="Huttley G.A."/>
            <person name="Kleber M."/>
            <person name="Jirtle R.L."/>
            <person name="Koina E."/>
            <person name="Lee J.T."/>
            <person name="Mahony S."/>
            <person name="Marra M.A."/>
            <person name="Miller R.D."/>
            <person name="Nicholls R.D."/>
            <person name="Oda M."/>
            <person name="Papenfuss A.T."/>
            <person name="Parra Z.E."/>
            <person name="Pollock D.D."/>
            <person name="Ray D.A."/>
            <person name="Schein J.E."/>
            <person name="Speed T.P."/>
            <person name="Thompson K."/>
            <person name="VandeBerg J.L."/>
            <person name="Wade C.M."/>
            <person name="Walker J.A."/>
            <person name="Waters P.D."/>
            <person name="Webber C."/>
            <person name="Weidman J.R."/>
            <person name="Xie X."/>
            <person name="Zody M.C."/>
            <person name="Baldwin J."/>
            <person name="Abdouelleil A."/>
            <person name="Abdulkadir J."/>
            <person name="Abebe A."/>
            <person name="Abera B."/>
            <person name="Abreu J."/>
            <person name="Acer S.C."/>
            <person name="Aftuck L."/>
            <person name="Alexander A."/>
            <person name="An P."/>
            <person name="Anderson E."/>
            <person name="Anderson S."/>
            <person name="Arachi H."/>
            <person name="Azer M."/>
            <person name="Bachantsang P."/>
            <person name="Barry A."/>
            <person name="Bayul T."/>
            <person name="Berlin A."/>
            <person name="Bessette D."/>
            <person name="Bloom T."/>
            <person name="Bloom T."/>
            <person name="Boguslavskiy L."/>
            <person name="Bonnet C."/>
            <person name="Boukhgalter B."/>
            <person name="Bourzgui I."/>
            <person name="Brown A."/>
            <person name="Cahill P."/>
            <person name="Channer S."/>
            <person name="Cheshatsang Y."/>
            <person name="Chuda L."/>
            <person name="Citroen M."/>
            <person name="Collymore A."/>
            <person name="Cooke P."/>
            <person name="Costello M."/>
            <person name="D'Aco K."/>
            <person name="Daza R."/>
            <person name="De Haan G."/>
            <person name="DeGray S."/>
            <person name="DeMaso C."/>
            <person name="Dhargay N."/>
            <person name="Dooley K."/>
            <person name="Dooley E."/>
            <person name="Doricent M."/>
            <person name="Dorje P."/>
            <person name="Dorjee K."/>
            <person name="Dupes A."/>
            <person name="Elong R."/>
            <person name="Falk J."/>
            <person name="Farina A."/>
            <person name="Faro S."/>
            <person name="Ferguson D."/>
            <person name="Fisher S."/>
            <person name="Foley C.D."/>
            <person name="Franke A."/>
            <person name="Friedrich D."/>
            <person name="Gadbois L."/>
            <person name="Gearin G."/>
            <person name="Gearin C.R."/>
            <person name="Giannoukos G."/>
            <person name="Goode T."/>
            <person name="Graham J."/>
            <person name="Grandbois E."/>
            <person name="Grewal S."/>
            <person name="Gyaltsen K."/>
            <person name="Hafez N."/>
            <person name="Hagos B."/>
            <person name="Hall J."/>
            <person name="Henson C."/>
            <person name="Hollinger A."/>
            <person name="Honan T."/>
            <person name="Huard M.D."/>
            <person name="Hughes L."/>
            <person name="Hurhula B."/>
            <person name="Husby M.E."/>
            <person name="Kamat A."/>
            <person name="Kanga B."/>
            <person name="Kashin S."/>
            <person name="Khazanovich D."/>
            <person name="Kisner P."/>
            <person name="Lance K."/>
            <person name="Lara M."/>
            <person name="Lee W."/>
            <person name="Lennon N."/>
            <person name="Letendre F."/>
            <person name="LeVine R."/>
            <person name="Lipovsky A."/>
            <person name="Liu X."/>
            <person name="Liu J."/>
            <person name="Liu S."/>
            <person name="Lokyitsang T."/>
            <person name="Lokyitsang Y."/>
            <person name="Lubonja R."/>
            <person name="Lui A."/>
            <person name="MacDonald P."/>
            <person name="Magnisalis V."/>
            <person name="Maru K."/>
            <person name="Matthews C."/>
            <person name="McCusker W."/>
            <person name="McDonough S."/>
            <person name="Mehta T."/>
            <person name="Meldrim J."/>
            <person name="Meneus L."/>
            <person name="Mihai O."/>
            <person name="Mihalev A."/>
            <person name="Mihova T."/>
            <person name="Mittelman R."/>
            <person name="Mlenga V."/>
            <person name="Montmayeur A."/>
            <person name="Mulrain L."/>
            <person name="Navidi A."/>
            <person name="Naylor J."/>
            <person name="Negash T."/>
            <person name="Nguyen T."/>
            <person name="Nguyen N."/>
            <person name="Nicol R."/>
            <person name="Norbu C."/>
            <person name="Norbu N."/>
            <person name="Novod N."/>
            <person name="O'Neill B."/>
            <person name="Osman S."/>
            <person name="Markiewicz E."/>
            <person name="Oyono O.L."/>
            <person name="Patti C."/>
            <person name="Phunkhang P."/>
            <person name="Pierre F."/>
            <person name="Priest M."/>
            <person name="Raghuraman S."/>
            <person name="Rege F."/>
            <person name="Reyes R."/>
            <person name="Rise C."/>
            <person name="Rogov P."/>
            <person name="Ross K."/>
            <person name="Ryan E."/>
            <person name="Settipalli S."/>
            <person name="Shea T."/>
            <person name="Sherpa N."/>
            <person name="Shi L."/>
            <person name="Shih D."/>
            <person name="Sparrow T."/>
            <person name="Spaulding J."/>
            <person name="Stalker J."/>
            <person name="Stange-Thomann N."/>
            <person name="Stavropoulos S."/>
            <person name="Stone C."/>
            <person name="Strader C."/>
            <person name="Tesfaye S."/>
            <person name="Thomson T."/>
            <person name="Thoulutsang Y."/>
            <person name="Thoulutsang D."/>
            <person name="Topham K."/>
            <person name="Topping I."/>
            <person name="Tsamla T."/>
            <person name="Vassiliev H."/>
            <person name="Vo A."/>
            <person name="Wangchuk T."/>
            <person name="Wangdi T."/>
            <person name="Weiand M."/>
            <person name="Wilkinson J."/>
            <person name="Wilson A."/>
            <person name="Yadav S."/>
            <person name="Young G."/>
            <person name="Yu Q."/>
            <person name="Zembek L."/>
            <person name="Zhong D."/>
            <person name="Zimmer A."/>
            <person name="Zwirko Z."/>
            <person name="Jaffe D.B."/>
            <person name="Alvarez P."/>
            <person name="Brockman W."/>
            <person name="Butler J."/>
            <person name="Chin C."/>
            <person name="Gnerre S."/>
            <person name="MacCallum I."/>
            <person name="Graves J.A."/>
            <person name="Ponting C.P."/>
            <person name="Breen M."/>
            <person name="Samollow P.B."/>
            <person name="Lander E.S."/>
            <person name="Lindblad-Toh K."/>
        </authorList>
    </citation>
    <scope>NUCLEOTIDE SEQUENCE [LARGE SCALE GENOMIC DNA]</scope>
</reference>
<dbReference type="Pfam" id="PF00048">
    <property type="entry name" value="IL8"/>
    <property type="match status" value="1"/>
</dbReference>
<dbReference type="Proteomes" id="UP000002280">
    <property type="component" value="Chromosome 1"/>
</dbReference>
<dbReference type="Ensembl" id="ENSMODT00000075444.1">
    <property type="protein sequence ID" value="ENSMODP00000047913.1"/>
    <property type="gene ID" value="ENSMODG00000025755.3"/>
</dbReference>
<evidence type="ECO:0000256" key="1">
    <source>
        <dbReference type="ARBA" id="ARBA00004613"/>
    </source>
</evidence>
<gene>
    <name evidence="13" type="primary">LOC100021456</name>
</gene>
<dbReference type="AlphaFoldDB" id="A0A5F8GJV1"/>
<keyword evidence="5 10" id="KW-0964">Secreted</keyword>
<evidence type="ECO:0000256" key="11">
    <source>
        <dbReference type="SAM" id="MobiDB-lite"/>
    </source>
</evidence>
<feature type="region of interest" description="Disordered" evidence="11">
    <location>
        <begin position="1"/>
        <end position="35"/>
    </location>
</feature>
<dbReference type="InterPro" id="IPR000827">
    <property type="entry name" value="Chemokine_CC_CS"/>
</dbReference>
<dbReference type="CDD" id="cd00272">
    <property type="entry name" value="Chemokine_CC"/>
    <property type="match status" value="1"/>
</dbReference>
<dbReference type="OrthoDB" id="9447832at2759"/>
<dbReference type="SMART" id="SM00199">
    <property type="entry name" value="SCY"/>
    <property type="match status" value="1"/>
</dbReference>
<dbReference type="Bgee" id="ENSMODG00000025755">
    <property type="expression patterns" value="Expressed in lung and 5 other cell types or tissues"/>
</dbReference>
<reference evidence="13" key="2">
    <citation type="submission" date="2025-08" db="UniProtKB">
        <authorList>
            <consortium name="Ensembl"/>
        </authorList>
    </citation>
    <scope>IDENTIFICATION</scope>
</reference>
<dbReference type="GO" id="GO:0006954">
    <property type="term" value="P:inflammatory response"/>
    <property type="evidence" value="ECO:0007669"/>
    <property type="project" value="UniProtKB-KW"/>
</dbReference>
<dbReference type="GO" id="GO:0008009">
    <property type="term" value="F:chemokine activity"/>
    <property type="evidence" value="ECO:0007669"/>
    <property type="project" value="InterPro"/>
</dbReference>
<dbReference type="PROSITE" id="PS00472">
    <property type="entry name" value="SMALL_CYTOKINES_CC"/>
    <property type="match status" value="1"/>
</dbReference>
<evidence type="ECO:0000256" key="6">
    <source>
        <dbReference type="ARBA" id="ARBA00022729"/>
    </source>
</evidence>
<dbReference type="Gene3D" id="2.40.50.40">
    <property type="match status" value="1"/>
</dbReference>
<comment type="function">
    <text evidence="9">Chemokine, which displays chemotactic activity for T lymphocytes, preferentially Th2 cells, but not monocytes or granulocytes. Therefore plays an important role in a wide range of inflammatory and immunological processes. Acts by binding to CCR4 at T-cell surface. Mediates GM-CSF/CSF2-driven pain and inflammation. In the brain, required to maintain the typical, highly branched morphology of hippocampal microglia under homeostatic conditions. May be important for the appropriate adaptation of microglial morphology and synaptic plasticity to acute lipopolysaccharide (LPS)-induced neuroinflammation. Plays a role in wound healing, mainly by inducing fibroblast migration into the wound.</text>
</comment>
<keyword evidence="14" id="KW-1185">Reference proteome</keyword>
<dbReference type="STRING" id="13616.ENSMODP00000047913"/>
<keyword evidence="3 10" id="KW-0145">Chemotaxis</keyword>
<dbReference type="GO" id="GO:0005615">
    <property type="term" value="C:extracellular space"/>
    <property type="evidence" value="ECO:0007669"/>
    <property type="project" value="UniProtKB-KW"/>
</dbReference>
<keyword evidence="6" id="KW-0732">Signal</keyword>
<feature type="compositionally biased region" description="Polar residues" evidence="11">
    <location>
        <begin position="159"/>
        <end position="204"/>
    </location>
</feature>
<evidence type="ECO:0000256" key="8">
    <source>
        <dbReference type="ARBA" id="ARBA00023198"/>
    </source>
</evidence>
<organism evidence="13 14">
    <name type="scientific">Monodelphis domestica</name>
    <name type="common">Gray short-tailed opossum</name>
    <dbReference type="NCBI Taxonomy" id="13616"/>
    <lineage>
        <taxon>Eukaryota</taxon>
        <taxon>Metazoa</taxon>
        <taxon>Chordata</taxon>
        <taxon>Craniata</taxon>
        <taxon>Vertebrata</taxon>
        <taxon>Euteleostomi</taxon>
        <taxon>Mammalia</taxon>
        <taxon>Metatheria</taxon>
        <taxon>Didelphimorphia</taxon>
        <taxon>Didelphidae</taxon>
        <taxon>Monodelphis</taxon>
    </lineage>
</organism>
<dbReference type="SUPFAM" id="SSF54117">
    <property type="entry name" value="Interleukin 8-like chemokines"/>
    <property type="match status" value="1"/>
</dbReference>
<evidence type="ECO:0000259" key="12">
    <source>
        <dbReference type="SMART" id="SM00199"/>
    </source>
</evidence>
<evidence type="ECO:0000256" key="10">
    <source>
        <dbReference type="RuleBase" id="RU361150"/>
    </source>
</evidence>
<feature type="domain" description="Chemokine interleukin-8-like" evidence="12">
    <location>
        <begin position="75"/>
        <end position="133"/>
    </location>
</feature>
<keyword evidence="4 10" id="KW-0202">Cytokine</keyword>
<dbReference type="GeneTree" id="ENSGT01100000263482"/>
<evidence type="ECO:0000256" key="5">
    <source>
        <dbReference type="ARBA" id="ARBA00022525"/>
    </source>
</evidence>
<keyword evidence="7" id="KW-1015">Disulfide bond</keyword>
<dbReference type="GeneID" id="100021456"/>
<dbReference type="FunFam" id="2.40.50.40:FF:000012">
    <property type="entry name" value="C-C motif chemokine"/>
    <property type="match status" value="1"/>
</dbReference>
<evidence type="ECO:0000256" key="7">
    <source>
        <dbReference type="ARBA" id="ARBA00023157"/>
    </source>
</evidence>
<protein>
    <recommendedName>
        <fullName evidence="10">C-C motif chemokine</fullName>
    </recommendedName>
</protein>
<comment type="similarity">
    <text evidence="2 10">Belongs to the intercrine beta (chemokine CC) family.</text>
</comment>
<keyword evidence="8" id="KW-0395">Inflammatory response</keyword>
<dbReference type="PANTHER" id="PTHR12015:SF111">
    <property type="entry name" value="C-C MOTIF CHEMOKINE 17"/>
    <property type="match status" value="1"/>
</dbReference>
<evidence type="ECO:0000256" key="9">
    <source>
        <dbReference type="ARBA" id="ARBA00046039"/>
    </source>
</evidence>
<accession>A0A5F8GJV1</accession>
<dbReference type="KEGG" id="mdo:100021456"/>
<dbReference type="PANTHER" id="PTHR12015">
    <property type="entry name" value="SMALL INDUCIBLE CYTOKINE A"/>
    <property type="match status" value="1"/>
</dbReference>
<dbReference type="InterPro" id="IPR039809">
    <property type="entry name" value="Chemokine_b/g/d"/>
</dbReference>
<evidence type="ECO:0000313" key="13">
    <source>
        <dbReference type="Ensembl" id="ENSMODP00000047913.1"/>
    </source>
</evidence>
<evidence type="ECO:0000313" key="14">
    <source>
        <dbReference type="Proteomes" id="UP000002280"/>
    </source>
</evidence>
<dbReference type="InterPro" id="IPR036048">
    <property type="entry name" value="Interleukin_8-like_sf"/>
</dbReference>
<comment type="subcellular location">
    <subcellularLocation>
        <location evidence="1 10">Secreted</location>
    </subcellularLocation>
</comment>
<proteinExistence type="inferred from homology"/>